<keyword evidence="3" id="KW-1185">Reference proteome</keyword>
<accession>A3IHI9</accession>
<evidence type="ECO:0000313" key="2">
    <source>
        <dbReference type="EMBL" id="EAZ93271.1"/>
    </source>
</evidence>
<reference evidence="2 3" key="1">
    <citation type="submission" date="2007-03" db="EMBL/GenBank/DDBJ databases">
        <authorList>
            <person name="Stal L."/>
            <person name="Ferriera S."/>
            <person name="Johnson J."/>
            <person name="Kravitz S."/>
            <person name="Beeson K."/>
            <person name="Sutton G."/>
            <person name="Rogers Y.-H."/>
            <person name="Friedman R."/>
            <person name="Frazier M."/>
            <person name="Venter J.C."/>
        </authorList>
    </citation>
    <scope>NUCLEOTIDE SEQUENCE [LARGE SCALE GENOMIC DNA]</scope>
    <source>
        <strain evidence="2 3">CCY0110</strain>
    </source>
</reference>
<feature type="transmembrane region" description="Helical" evidence="1">
    <location>
        <begin position="20"/>
        <end position="37"/>
    </location>
</feature>
<sequence>MIAVQKCGNYPQKLNKISSRYLVVTIVLVLLLILCCIR</sequence>
<protein>
    <submittedName>
        <fullName evidence="2">Uncharacterized protein</fullName>
    </submittedName>
</protein>
<evidence type="ECO:0000256" key="1">
    <source>
        <dbReference type="SAM" id="Phobius"/>
    </source>
</evidence>
<evidence type="ECO:0000313" key="3">
    <source>
        <dbReference type="Proteomes" id="UP000003781"/>
    </source>
</evidence>
<gene>
    <name evidence="2" type="ORF">CY0110_15787</name>
</gene>
<dbReference type="EMBL" id="AAXW01000002">
    <property type="protein sequence ID" value="EAZ93271.1"/>
    <property type="molecule type" value="Genomic_DNA"/>
</dbReference>
<name>A3IHI9_9CHRO</name>
<keyword evidence="1" id="KW-0472">Membrane</keyword>
<keyword evidence="1" id="KW-0812">Transmembrane</keyword>
<keyword evidence="1" id="KW-1133">Transmembrane helix</keyword>
<dbReference type="Proteomes" id="UP000003781">
    <property type="component" value="Unassembled WGS sequence"/>
</dbReference>
<dbReference type="AlphaFoldDB" id="A3IHI9"/>
<organism evidence="2 3">
    <name type="scientific">Crocosphaera chwakensis CCY0110</name>
    <dbReference type="NCBI Taxonomy" id="391612"/>
    <lineage>
        <taxon>Bacteria</taxon>
        <taxon>Bacillati</taxon>
        <taxon>Cyanobacteriota</taxon>
        <taxon>Cyanophyceae</taxon>
        <taxon>Oscillatoriophycideae</taxon>
        <taxon>Chroococcales</taxon>
        <taxon>Aphanothecaceae</taxon>
        <taxon>Crocosphaera</taxon>
        <taxon>Crocosphaera chwakensis</taxon>
    </lineage>
</organism>
<comment type="caution">
    <text evidence="2">The sequence shown here is derived from an EMBL/GenBank/DDBJ whole genome shotgun (WGS) entry which is preliminary data.</text>
</comment>
<proteinExistence type="predicted"/>